<proteinExistence type="predicted"/>
<name>A0ABQ3NQ39_STRVG</name>
<keyword evidence="2" id="KW-1185">Reference proteome</keyword>
<dbReference type="EMBL" id="BNDV01000008">
    <property type="protein sequence ID" value="GHI14871.1"/>
    <property type="molecule type" value="Genomic_DNA"/>
</dbReference>
<accession>A0ABQ3NQ39</accession>
<organism evidence="1 2">
    <name type="scientific">Streptomyces virginiae</name>
    <name type="common">Streptomyces cinnamonensis</name>
    <dbReference type="NCBI Taxonomy" id="1961"/>
    <lineage>
        <taxon>Bacteria</taxon>
        <taxon>Bacillati</taxon>
        <taxon>Actinomycetota</taxon>
        <taxon>Actinomycetes</taxon>
        <taxon>Kitasatosporales</taxon>
        <taxon>Streptomycetaceae</taxon>
        <taxon>Streptomyces</taxon>
    </lineage>
</organism>
<dbReference type="GeneID" id="86951755"/>
<gene>
    <name evidence="1" type="ORF">Scinn_43340</name>
</gene>
<dbReference type="Proteomes" id="UP000660554">
    <property type="component" value="Unassembled WGS sequence"/>
</dbReference>
<evidence type="ECO:0000313" key="2">
    <source>
        <dbReference type="Proteomes" id="UP000660554"/>
    </source>
</evidence>
<comment type="caution">
    <text evidence="1">The sequence shown here is derived from an EMBL/GenBank/DDBJ whole genome shotgun (WGS) entry which is preliminary data.</text>
</comment>
<dbReference type="RefSeq" id="WP_030657354.1">
    <property type="nucleotide sequence ID" value="NZ_BMRU01000031.1"/>
</dbReference>
<sequence length="73" mass="8563">MLPLDPHADPGRRAWVPCPRCPAPDCQPCQQRRTCPTHWHYLLANTGTRLHLQCPTCTHVWSHETGFRHTRRR</sequence>
<evidence type="ECO:0000313" key="1">
    <source>
        <dbReference type="EMBL" id="GHI14871.1"/>
    </source>
</evidence>
<protein>
    <submittedName>
        <fullName evidence="1">Uncharacterized protein</fullName>
    </submittedName>
</protein>
<reference evidence="2" key="1">
    <citation type="submission" date="2020-09" db="EMBL/GenBank/DDBJ databases">
        <title>Whole genome shotgun sequence of Streptomyces cinnamonensis NBRC 15873.</title>
        <authorList>
            <person name="Komaki H."/>
            <person name="Tamura T."/>
        </authorList>
    </citation>
    <scope>NUCLEOTIDE SEQUENCE [LARGE SCALE GENOMIC DNA]</scope>
    <source>
        <strain evidence="2">NBRC 15873</strain>
    </source>
</reference>